<dbReference type="AlphaFoldDB" id="A0AAV5AYC6"/>
<dbReference type="PANTHER" id="PTHR34071:SF2">
    <property type="entry name" value="FLAVIN-NUCLEOTIDE-BINDING PROTEIN"/>
    <property type="match status" value="1"/>
</dbReference>
<evidence type="ECO:0000313" key="2">
    <source>
        <dbReference type="Proteomes" id="UP001055025"/>
    </source>
</evidence>
<dbReference type="PANTHER" id="PTHR34071">
    <property type="entry name" value="5-NITROIMIDAZOLE ANTIBIOTICS RESISTANCE PROTEIN, NIMA-FAMILY-RELATED PROTEIN-RELATED"/>
    <property type="match status" value="1"/>
</dbReference>
<dbReference type="InterPro" id="IPR024747">
    <property type="entry name" value="Pyridox_Oxase-rel"/>
</dbReference>
<proteinExistence type="predicted"/>
<dbReference type="SUPFAM" id="SSF50475">
    <property type="entry name" value="FMN-binding split barrel"/>
    <property type="match status" value="1"/>
</dbReference>
<dbReference type="InterPro" id="IPR012349">
    <property type="entry name" value="Split_barrel_FMN-bd"/>
</dbReference>
<comment type="caution">
    <text evidence="1">The sequence shown here is derived from an EMBL/GenBank/DDBJ whole genome shotgun (WGS) entry which is preliminary data.</text>
</comment>
<sequence length="174" mass="18818">MPMSVPMRRKRQRLSDDEARSIMASGEYGVLVTGGTAADGYPYGVPLSYAFEACPAPGAPWGRIYFHGAPQGHKLDALAENPRVSFVVVAHNETAPELLTTLYRSAMAFGEARIAEDDDERRAGLEALGRRYCPGLDAKVAAEIEGSLARTAVVVMDVEELVAKEAIELVRARP</sequence>
<dbReference type="EMBL" id="BQKC01000001">
    <property type="protein sequence ID" value="GJM54711.1"/>
    <property type="molecule type" value="Genomic_DNA"/>
</dbReference>
<accession>A0AAV5AYC6</accession>
<dbReference type="Pfam" id="PF12900">
    <property type="entry name" value="Pyridox_ox_2"/>
    <property type="match status" value="1"/>
</dbReference>
<evidence type="ECO:0000313" key="1">
    <source>
        <dbReference type="EMBL" id="GJM54711.1"/>
    </source>
</evidence>
<dbReference type="Proteomes" id="UP001055025">
    <property type="component" value="Unassembled WGS sequence"/>
</dbReference>
<dbReference type="Gene3D" id="2.30.110.10">
    <property type="entry name" value="Electron Transport, Fmn-binding Protein, Chain A"/>
    <property type="match status" value="1"/>
</dbReference>
<gene>
    <name evidence="1" type="ORF">ATOP_03660</name>
</gene>
<name>A0AAV5AYC6_9ACTN</name>
<protein>
    <submittedName>
        <fullName evidence="1">Nitroimidazole resistance protein</fullName>
    </submittedName>
</protein>
<organism evidence="1 2">
    <name type="scientific">Granulimonas faecalis</name>
    <dbReference type="NCBI Taxonomy" id="2894155"/>
    <lineage>
        <taxon>Bacteria</taxon>
        <taxon>Bacillati</taxon>
        <taxon>Actinomycetota</taxon>
        <taxon>Coriobacteriia</taxon>
        <taxon>Coriobacteriales</taxon>
        <taxon>Kribbibacteriaceae</taxon>
        <taxon>Granulimonas</taxon>
    </lineage>
</organism>
<keyword evidence="2" id="KW-1185">Reference proteome</keyword>
<reference evidence="1" key="1">
    <citation type="journal article" date="2022" name="Int. J. Syst. Evol. Microbiol.">
        <title>Granulimonas faecalis gen. nov., sp. nov., and Leptogranulimonas caecicola gen. nov., sp. nov., novel lactate-producing Atopobiaceae bacteria isolated from mouse intestines, and an emended description of the family Atopobiaceae.</title>
        <authorList>
            <person name="Morinaga K."/>
            <person name="Kusada H."/>
            <person name="Sakamoto S."/>
            <person name="Murakami T."/>
            <person name="Toyoda A."/>
            <person name="Mori H."/>
            <person name="Meng X.Y."/>
            <person name="Takashino M."/>
            <person name="Murotomi K."/>
            <person name="Tamaki H."/>
        </authorList>
    </citation>
    <scope>NUCLEOTIDE SEQUENCE</scope>
    <source>
        <strain evidence="1">OPF53</strain>
    </source>
</reference>